<dbReference type="EMBL" id="PRDW01000007">
    <property type="protein sequence ID" value="PPB83580.1"/>
    <property type="molecule type" value="Genomic_DNA"/>
</dbReference>
<dbReference type="Proteomes" id="UP000243096">
    <property type="component" value="Unassembled WGS sequence"/>
</dbReference>
<name>A0A2P5KA24_9BURK</name>
<dbReference type="Pfam" id="PF22758">
    <property type="entry name" value="Phage_cement"/>
    <property type="match status" value="1"/>
</dbReference>
<proteinExistence type="predicted"/>
<keyword evidence="2" id="KW-1185">Reference proteome</keyword>
<gene>
    <name evidence="1" type="ORF">B0O95_10796</name>
</gene>
<dbReference type="InterPro" id="IPR054438">
    <property type="entry name" value="Struct_cement_gp24/gp6"/>
</dbReference>
<sequence>MAFQTTVRADMAFGVPGELFTDGPVRAAPWTLVSSKPNVIGHAYTLAGDGVAQVGGTGQFVGILVHPKHYASYGAAAGTLTPTMELPNQSIGELLTMGEIVVSLPAATDVGYAVIYDTSTGALSTIEEDSEVPSGSVEVPNALVSRYLSTGAGLAVITLTN</sequence>
<evidence type="ECO:0000313" key="2">
    <source>
        <dbReference type="Proteomes" id="UP000243096"/>
    </source>
</evidence>
<organism evidence="1 2">
    <name type="scientific">Mycetohabitans endofungorum</name>
    <dbReference type="NCBI Taxonomy" id="417203"/>
    <lineage>
        <taxon>Bacteria</taxon>
        <taxon>Pseudomonadati</taxon>
        <taxon>Pseudomonadota</taxon>
        <taxon>Betaproteobacteria</taxon>
        <taxon>Burkholderiales</taxon>
        <taxon>Burkholderiaceae</taxon>
        <taxon>Mycetohabitans</taxon>
    </lineage>
</organism>
<comment type="caution">
    <text evidence="1">The sequence shown here is derived from an EMBL/GenBank/DDBJ whole genome shotgun (WGS) entry which is preliminary data.</text>
</comment>
<evidence type="ECO:0000313" key="1">
    <source>
        <dbReference type="EMBL" id="PPB83580.1"/>
    </source>
</evidence>
<protein>
    <submittedName>
        <fullName evidence="1">Uncharacterized protein</fullName>
    </submittedName>
</protein>
<dbReference type="OrthoDB" id="6443632at2"/>
<dbReference type="RefSeq" id="WP_146064038.1">
    <property type="nucleotide sequence ID" value="NZ_CP062178.1"/>
</dbReference>
<dbReference type="AlphaFoldDB" id="A0A2P5KA24"/>
<accession>A0A2P5KA24</accession>
<reference evidence="1 2" key="1">
    <citation type="submission" date="2018-01" db="EMBL/GenBank/DDBJ databases">
        <title>Genomic Encyclopedia of Type Strains, Phase III (KMG-III): the genomes of soil and plant-associated and newly described type strains.</title>
        <authorList>
            <person name="Whitman W."/>
        </authorList>
    </citation>
    <scope>NUCLEOTIDE SEQUENCE [LARGE SCALE GENOMIC DNA]</scope>
    <source>
        <strain evidence="1 2">HKI456</strain>
    </source>
</reference>